<proteinExistence type="predicted"/>
<evidence type="ECO:0000313" key="2">
    <source>
        <dbReference type="EMBL" id="MUN55406.1"/>
    </source>
</evidence>
<dbReference type="EMBL" id="WOGT01000005">
    <property type="protein sequence ID" value="MUN55406.1"/>
    <property type="molecule type" value="Genomic_DNA"/>
</dbReference>
<dbReference type="Proteomes" id="UP000462152">
    <property type="component" value="Unassembled WGS sequence"/>
</dbReference>
<dbReference type="Gene3D" id="3.90.70.10">
    <property type="entry name" value="Cysteine proteinases"/>
    <property type="match status" value="1"/>
</dbReference>
<keyword evidence="3" id="KW-1185">Reference proteome</keyword>
<sequence length="268" mass="28282">MQVSSITNCSLRGLPRYSNILSDVIDSEHTAFLRSVLPETVETDGKEHSTMNNFTRRFVAGAAIASLATGAMAGAANATTAAPEGADTAQASTQAQHKFQYISQVQGQDSQYNDCGPASILMALLQGGGKLPSNYSDSDQSAAMSQIRDEAGRGNSEFLQSDDVATILSNHGVKGTAHVNGEATNSIEQIKDGKGAVVLTQTGVIEGEDAAPGYGHFVYISGYNKDKGTFTVNDPLKTSKKSYQATETQLTNIITTSAEGNTPWVYTV</sequence>
<comment type="caution">
    <text evidence="2">The sequence shown here is derived from an EMBL/GenBank/DDBJ whole genome shotgun (WGS) entry which is preliminary data.</text>
</comment>
<protein>
    <recommendedName>
        <fullName evidence="1">Peptidase C39-like domain-containing protein</fullName>
    </recommendedName>
</protein>
<dbReference type="Pfam" id="PF13529">
    <property type="entry name" value="Peptidase_C39_2"/>
    <property type="match status" value="1"/>
</dbReference>
<gene>
    <name evidence="2" type="ORF">GMA10_09335</name>
</gene>
<reference evidence="2 3" key="1">
    <citation type="submission" date="2019-12" db="EMBL/GenBank/DDBJ databases">
        <authorList>
            <person name="Li J."/>
            <person name="Shi Y."/>
            <person name="Xu G."/>
            <person name="Xiao D."/>
            <person name="Ran X."/>
        </authorList>
    </citation>
    <scope>NUCLEOTIDE SEQUENCE [LARGE SCALE GENOMIC DNA]</scope>
    <source>
        <strain evidence="2 3">JCM 15915</strain>
    </source>
</reference>
<accession>A0A7K1LJN4</accession>
<evidence type="ECO:0000259" key="1">
    <source>
        <dbReference type="Pfam" id="PF13529"/>
    </source>
</evidence>
<dbReference type="AlphaFoldDB" id="A0A7K1LJN4"/>
<feature type="domain" description="Peptidase C39-like" evidence="1">
    <location>
        <begin position="99"/>
        <end position="235"/>
    </location>
</feature>
<dbReference type="SUPFAM" id="SSF54001">
    <property type="entry name" value="Cysteine proteinases"/>
    <property type="match status" value="1"/>
</dbReference>
<organism evidence="2 3">
    <name type="scientific">Rothia koreensis</name>
    <dbReference type="NCBI Taxonomy" id="592378"/>
    <lineage>
        <taxon>Bacteria</taxon>
        <taxon>Bacillati</taxon>
        <taxon>Actinomycetota</taxon>
        <taxon>Actinomycetes</taxon>
        <taxon>Micrococcales</taxon>
        <taxon>Micrococcaceae</taxon>
        <taxon>Rothia</taxon>
    </lineage>
</organism>
<dbReference type="InterPro" id="IPR038765">
    <property type="entry name" value="Papain-like_cys_pep_sf"/>
</dbReference>
<dbReference type="InterPro" id="IPR039564">
    <property type="entry name" value="Peptidase_C39-like"/>
</dbReference>
<evidence type="ECO:0000313" key="3">
    <source>
        <dbReference type="Proteomes" id="UP000462152"/>
    </source>
</evidence>
<name>A0A7K1LJN4_9MICC</name>